<evidence type="ECO:0000256" key="1">
    <source>
        <dbReference type="ARBA" id="ARBA00008361"/>
    </source>
</evidence>
<keyword evidence="3" id="KW-0808">Transferase</keyword>
<dbReference type="Pfam" id="PF08241">
    <property type="entry name" value="Methyltransf_11"/>
    <property type="match status" value="1"/>
</dbReference>
<keyword evidence="6" id="KW-1185">Reference proteome</keyword>
<dbReference type="SUPFAM" id="SSF53335">
    <property type="entry name" value="S-adenosyl-L-methionine-dependent methyltransferases"/>
    <property type="match status" value="1"/>
</dbReference>
<dbReference type="Proteomes" id="UP001139534">
    <property type="component" value="Unassembled WGS sequence"/>
</dbReference>
<name>A0A9X1XZI9_9BACL</name>
<dbReference type="Gene3D" id="3.40.50.150">
    <property type="entry name" value="Vaccinia Virus protein VP39"/>
    <property type="match status" value="1"/>
</dbReference>
<dbReference type="InterPro" id="IPR013216">
    <property type="entry name" value="Methyltransf_11"/>
</dbReference>
<accession>A0A9X1XZI9</accession>
<keyword evidence="2 5" id="KW-0489">Methyltransferase</keyword>
<dbReference type="InterPro" id="IPR029063">
    <property type="entry name" value="SAM-dependent_MTases_sf"/>
</dbReference>
<dbReference type="AlphaFoldDB" id="A0A9X1XZI9"/>
<dbReference type="GO" id="GO:0008757">
    <property type="term" value="F:S-adenosylmethionine-dependent methyltransferase activity"/>
    <property type="evidence" value="ECO:0007669"/>
    <property type="project" value="InterPro"/>
</dbReference>
<dbReference type="PANTHER" id="PTHR44942">
    <property type="entry name" value="METHYLTRANSF_11 DOMAIN-CONTAINING PROTEIN"/>
    <property type="match status" value="1"/>
</dbReference>
<feature type="domain" description="Methyltransferase type 11" evidence="4">
    <location>
        <begin position="48"/>
        <end position="142"/>
    </location>
</feature>
<sequence>MSEQVRQNNVDRFSGFGDLYDQSRPKAPVDLINILKMYLGHSPEVVADVGCGTGLSSFAWLDHAKQIIGIEPNDDMRAVAMNHWRERNSPSQLQFVKGLSTELPLEPSSVDLVTCSQSFHWMDPQPTLQEFARVLRPGGIFAAYDCDWPPAASPELDQAYEKLVQVAEKRASELIETGKEAFKWPKNQHLQQIQKSGLFRFSREIVFHHWESCDADRFANLALSQGGLQTALKLGADEIASAAEQFRDQVRRVFGGEIRNILFGYRMRLGVKSN</sequence>
<protein>
    <submittedName>
        <fullName evidence="5">Class I SAM-dependent methyltransferase</fullName>
    </submittedName>
</protein>
<evidence type="ECO:0000313" key="5">
    <source>
        <dbReference type="EMBL" id="MCK8486806.1"/>
    </source>
</evidence>
<dbReference type="RefSeq" id="WP_248551012.1">
    <property type="nucleotide sequence ID" value="NZ_JALPRK010000004.1"/>
</dbReference>
<dbReference type="PANTHER" id="PTHR44942:SF4">
    <property type="entry name" value="METHYLTRANSFERASE TYPE 11 DOMAIN-CONTAINING PROTEIN"/>
    <property type="match status" value="1"/>
</dbReference>
<gene>
    <name evidence="5" type="ORF">M0651_06405</name>
</gene>
<comment type="caution">
    <text evidence="5">The sequence shown here is derived from an EMBL/GenBank/DDBJ whole genome shotgun (WGS) entry which is preliminary data.</text>
</comment>
<organism evidence="5 6">
    <name type="scientific">Paenibacillus mellifer</name>
    <dbReference type="NCBI Taxonomy" id="2937794"/>
    <lineage>
        <taxon>Bacteria</taxon>
        <taxon>Bacillati</taxon>
        <taxon>Bacillota</taxon>
        <taxon>Bacilli</taxon>
        <taxon>Bacillales</taxon>
        <taxon>Paenibacillaceae</taxon>
        <taxon>Paenibacillus</taxon>
    </lineage>
</organism>
<comment type="similarity">
    <text evidence="1">Belongs to the methyltransferase superfamily.</text>
</comment>
<reference evidence="5" key="1">
    <citation type="submission" date="2022-04" db="EMBL/GenBank/DDBJ databases">
        <authorList>
            <person name="Seo M.-J."/>
        </authorList>
    </citation>
    <scope>NUCLEOTIDE SEQUENCE</scope>
    <source>
        <strain evidence="5">MBLB2552</strain>
    </source>
</reference>
<dbReference type="EMBL" id="JALPRK010000004">
    <property type="protein sequence ID" value="MCK8486806.1"/>
    <property type="molecule type" value="Genomic_DNA"/>
</dbReference>
<evidence type="ECO:0000259" key="4">
    <source>
        <dbReference type="Pfam" id="PF08241"/>
    </source>
</evidence>
<dbReference type="InterPro" id="IPR051052">
    <property type="entry name" value="Diverse_substrate_MTase"/>
</dbReference>
<proteinExistence type="inferred from homology"/>
<evidence type="ECO:0000256" key="2">
    <source>
        <dbReference type="ARBA" id="ARBA00022603"/>
    </source>
</evidence>
<evidence type="ECO:0000313" key="6">
    <source>
        <dbReference type="Proteomes" id="UP001139534"/>
    </source>
</evidence>
<dbReference type="CDD" id="cd02440">
    <property type="entry name" value="AdoMet_MTases"/>
    <property type="match status" value="1"/>
</dbReference>
<evidence type="ECO:0000256" key="3">
    <source>
        <dbReference type="ARBA" id="ARBA00022679"/>
    </source>
</evidence>
<dbReference type="GO" id="GO:0032259">
    <property type="term" value="P:methylation"/>
    <property type="evidence" value="ECO:0007669"/>
    <property type="project" value="UniProtKB-KW"/>
</dbReference>